<dbReference type="RefSeq" id="XP_047772770.1">
    <property type="nucleotide sequence ID" value="XM_047928158.1"/>
</dbReference>
<dbReference type="GeneID" id="72008890"/>
<gene>
    <name evidence="1" type="ORF">C8Q71DRAFT_863351</name>
</gene>
<proteinExistence type="predicted"/>
<organism evidence="1 2">
    <name type="scientific">Rhodofomes roseus</name>
    <dbReference type="NCBI Taxonomy" id="34475"/>
    <lineage>
        <taxon>Eukaryota</taxon>
        <taxon>Fungi</taxon>
        <taxon>Dikarya</taxon>
        <taxon>Basidiomycota</taxon>
        <taxon>Agaricomycotina</taxon>
        <taxon>Agaricomycetes</taxon>
        <taxon>Polyporales</taxon>
        <taxon>Rhodofomes</taxon>
    </lineage>
</organism>
<keyword evidence="2" id="KW-1185">Reference proteome</keyword>
<sequence>MSLLLTPNGTLLREQWPEGLGQTVTDTATVDNPRPWQTVPVSFDDLSKWADVEIDTTQPRSMDMGSPRTHYTLLWSPTLFAEAGHGIRRRALIRLHGVLGGFCVSPLGNWSGSPDDAKKAVQFVTLLGHDHPAVFDPQVQTLSAIDDLVFRSLRAPQTPVERKCGVINLRWRVFSRVTPKSPATPLPQLLAEADKLSLRSVEGQWNVKHTLSLAMQTRDGQVRRVKDIVFAKGDFVEVAVYVDIVSFWDRKTRQRKIDIQFAPQEIVAKLAAAQLPPVPANTGDQPIISLGTSYHILEQENNEGDVNMHYNPPNVPADGVPAIIPQQGQQRRHSFSFAYV</sequence>
<dbReference type="Proteomes" id="UP000814176">
    <property type="component" value="Unassembled WGS sequence"/>
</dbReference>
<evidence type="ECO:0000313" key="1">
    <source>
        <dbReference type="EMBL" id="KAH9829288.1"/>
    </source>
</evidence>
<name>A0ABQ8JYB9_9APHY</name>
<protein>
    <submittedName>
        <fullName evidence="1">Uncharacterized protein</fullName>
    </submittedName>
</protein>
<reference evidence="1 2" key="1">
    <citation type="journal article" date="2021" name="Environ. Microbiol.">
        <title>Gene family expansions and transcriptome signatures uncover fungal adaptations to wood decay.</title>
        <authorList>
            <person name="Hage H."/>
            <person name="Miyauchi S."/>
            <person name="Viragh M."/>
            <person name="Drula E."/>
            <person name="Min B."/>
            <person name="Chaduli D."/>
            <person name="Navarro D."/>
            <person name="Favel A."/>
            <person name="Norest M."/>
            <person name="Lesage-Meessen L."/>
            <person name="Balint B."/>
            <person name="Merenyi Z."/>
            <person name="de Eugenio L."/>
            <person name="Morin E."/>
            <person name="Martinez A.T."/>
            <person name="Baldrian P."/>
            <person name="Stursova M."/>
            <person name="Martinez M.J."/>
            <person name="Novotny C."/>
            <person name="Magnuson J.K."/>
            <person name="Spatafora J.W."/>
            <person name="Maurice S."/>
            <person name="Pangilinan J."/>
            <person name="Andreopoulos W."/>
            <person name="LaButti K."/>
            <person name="Hundley H."/>
            <person name="Na H."/>
            <person name="Kuo A."/>
            <person name="Barry K."/>
            <person name="Lipzen A."/>
            <person name="Henrissat B."/>
            <person name="Riley R."/>
            <person name="Ahrendt S."/>
            <person name="Nagy L.G."/>
            <person name="Grigoriev I.V."/>
            <person name="Martin F."/>
            <person name="Rosso M.N."/>
        </authorList>
    </citation>
    <scope>NUCLEOTIDE SEQUENCE [LARGE SCALE GENOMIC DNA]</scope>
    <source>
        <strain evidence="1 2">CIRM-BRFM 1785</strain>
    </source>
</reference>
<comment type="caution">
    <text evidence="1">The sequence shown here is derived from an EMBL/GenBank/DDBJ whole genome shotgun (WGS) entry which is preliminary data.</text>
</comment>
<accession>A0ABQ8JYB9</accession>
<evidence type="ECO:0000313" key="2">
    <source>
        <dbReference type="Proteomes" id="UP000814176"/>
    </source>
</evidence>
<dbReference type="EMBL" id="JADCUA010000040">
    <property type="protein sequence ID" value="KAH9829288.1"/>
    <property type="molecule type" value="Genomic_DNA"/>
</dbReference>